<protein>
    <submittedName>
        <fullName evidence="2">Cell division protein FtsX</fullName>
    </submittedName>
</protein>
<keyword evidence="2" id="KW-0131">Cell cycle</keyword>
<dbReference type="AlphaFoldDB" id="A0A1W1CXR5"/>
<dbReference type="PANTHER" id="PTHR47755:SF1">
    <property type="entry name" value="CELL DIVISION PROTEIN FTSX"/>
    <property type="match status" value="1"/>
</dbReference>
<evidence type="ECO:0000313" key="2">
    <source>
        <dbReference type="EMBL" id="SFV70569.1"/>
    </source>
</evidence>
<dbReference type="EMBL" id="FPHH01000150">
    <property type="protein sequence ID" value="SFV70569.1"/>
    <property type="molecule type" value="Genomic_DNA"/>
</dbReference>
<gene>
    <name evidence="2" type="ORF">MNB_SM-5-825</name>
</gene>
<organism evidence="2">
    <name type="scientific">hydrothermal vent metagenome</name>
    <dbReference type="NCBI Taxonomy" id="652676"/>
    <lineage>
        <taxon>unclassified sequences</taxon>
        <taxon>metagenomes</taxon>
        <taxon>ecological metagenomes</taxon>
    </lineage>
</organism>
<dbReference type="InterPro" id="IPR004513">
    <property type="entry name" value="FtsX"/>
</dbReference>
<reference evidence="2" key="1">
    <citation type="submission" date="2016-10" db="EMBL/GenBank/DDBJ databases">
        <authorList>
            <person name="de Groot N.N."/>
        </authorList>
    </citation>
    <scope>NUCLEOTIDE SEQUENCE</scope>
</reference>
<keyword evidence="1" id="KW-1133">Transmembrane helix</keyword>
<dbReference type="GO" id="GO:0051301">
    <property type="term" value="P:cell division"/>
    <property type="evidence" value="ECO:0007669"/>
    <property type="project" value="UniProtKB-KW"/>
</dbReference>
<keyword evidence="2" id="KW-0132">Cell division</keyword>
<name>A0A1W1CXR5_9ZZZZ</name>
<sequence length="270" mass="30556">MKSFKNHLSLVIALVSILFSIQVFTIVDRSINAYKEKLTKNYSLVIVSQTKLVPKELKAKVPSIANVIELSPETVIKKINAQMSKNNIALLKATLPRFYKLKLGIYPSPEEIEKIKRALLNMQSISKVESFSAIHDTIYNLLLLFKTVISVLAFTILIVTVLLIFKEMRIWQFKHNERMNIMSLFGAPTWLRSAVLFRLAIVDALIASVVNLIIFLYIASSSWVTQQFHTIGIKIVVFDGMDDFLDGLIISLILSILLATFIVLGQKEDI</sequence>
<keyword evidence="1" id="KW-0472">Membrane</keyword>
<accession>A0A1W1CXR5</accession>
<evidence type="ECO:0000256" key="1">
    <source>
        <dbReference type="SAM" id="Phobius"/>
    </source>
</evidence>
<feature type="transmembrane region" description="Helical" evidence="1">
    <location>
        <begin position="244"/>
        <end position="264"/>
    </location>
</feature>
<feature type="transmembrane region" description="Helical" evidence="1">
    <location>
        <begin position="195"/>
        <end position="219"/>
    </location>
</feature>
<dbReference type="GO" id="GO:0016020">
    <property type="term" value="C:membrane"/>
    <property type="evidence" value="ECO:0007669"/>
    <property type="project" value="InterPro"/>
</dbReference>
<proteinExistence type="predicted"/>
<dbReference type="PANTHER" id="PTHR47755">
    <property type="entry name" value="CELL DIVISION PROTEIN FTSX"/>
    <property type="match status" value="1"/>
</dbReference>
<keyword evidence="1" id="KW-0812">Transmembrane</keyword>
<feature type="transmembrane region" description="Helical" evidence="1">
    <location>
        <begin position="141"/>
        <end position="165"/>
    </location>
</feature>
<dbReference type="GO" id="GO:0032153">
    <property type="term" value="C:cell division site"/>
    <property type="evidence" value="ECO:0007669"/>
    <property type="project" value="TreeGrafter"/>
</dbReference>